<evidence type="ECO:0000313" key="3">
    <source>
        <dbReference type="EMBL" id="MET3793016.1"/>
    </source>
</evidence>
<reference evidence="3 4" key="1">
    <citation type="submission" date="2024-06" db="EMBL/GenBank/DDBJ databases">
        <title>Genomic Encyclopedia of Type Strains, Phase IV (KMG-IV): sequencing the most valuable type-strain genomes for metagenomic binning, comparative biology and taxonomic classification.</title>
        <authorList>
            <person name="Goeker M."/>
        </authorList>
    </citation>
    <scope>NUCLEOTIDE SEQUENCE [LARGE SCALE GENOMIC DNA]</scope>
    <source>
        <strain evidence="3 4">DSM 27865</strain>
    </source>
</reference>
<dbReference type="RefSeq" id="WP_354196550.1">
    <property type="nucleotide sequence ID" value="NZ_JBEPML010000011.1"/>
</dbReference>
<organism evidence="3 4">
    <name type="scientific">Aquamicrobium terrae</name>
    <dbReference type="NCBI Taxonomy" id="1324945"/>
    <lineage>
        <taxon>Bacteria</taxon>
        <taxon>Pseudomonadati</taxon>
        <taxon>Pseudomonadota</taxon>
        <taxon>Alphaproteobacteria</taxon>
        <taxon>Hyphomicrobiales</taxon>
        <taxon>Phyllobacteriaceae</taxon>
        <taxon>Aquamicrobium</taxon>
    </lineage>
</organism>
<gene>
    <name evidence="3" type="ORF">ABID37_003239</name>
</gene>
<keyword evidence="1" id="KW-0812">Transmembrane</keyword>
<dbReference type="EMBL" id="JBEPML010000011">
    <property type="protein sequence ID" value="MET3793016.1"/>
    <property type="molecule type" value="Genomic_DNA"/>
</dbReference>
<dbReference type="Proteomes" id="UP001549076">
    <property type="component" value="Unassembled WGS sequence"/>
</dbReference>
<proteinExistence type="predicted"/>
<evidence type="ECO:0000313" key="4">
    <source>
        <dbReference type="Proteomes" id="UP001549076"/>
    </source>
</evidence>
<dbReference type="Pfam" id="PF07811">
    <property type="entry name" value="TadE"/>
    <property type="match status" value="1"/>
</dbReference>
<keyword evidence="1" id="KW-0472">Membrane</keyword>
<evidence type="ECO:0000256" key="1">
    <source>
        <dbReference type="SAM" id="Phobius"/>
    </source>
</evidence>
<name>A0ABV2N1T9_9HYPH</name>
<feature type="transmembrane region" description="Helical" evidence="1">
    <location>
        <begin position="30"/>
        <end position="49"/>
    </location>
</feature>
<dbReference type="InterPro" id="IPR012495">
    <property type="entry name" value="TadE-like_dom"/>
</dbReference>
<sequence length="200" mass="22151">MGSGSNNSGAGGKPRTGLLSRFRRDASGSVAIEFSMLILPFALLTFAILESCISFAGKQVLANAADDVARQFRTGQLRAPATPPEREALKEEIKGQICRRLEIIVTKECPGLLIDLRSFDKFSDAAQYGFVIDEDKIVLTPGNIQEKDFAIDPGTTMSKNMLRVFYKWPVITDFMSKYMANIKGGKTLHFATMTWQNEPF</sequence>
<accession>A0ABV2N1T9</accession>
<keyword evidence="4" id="KW-1185">Reference proteome</keyword>
<evidence type="ECO:0000259" key="2">
    <source>
        <dbReference type="Pfam" id="PF07811"/>
    </source>
</evidence>
<comment type="caution">
    <text evidence="3">The sequence shown here is derived from an EMBL/GenBank/DDBJ whole genome shotgun (WGS) entry which is preliminary data.</text>
</comment>
<keyword evidence="1" id="KW-1133">Transmembrane helix</keyword>
<feature type="domain" description="TadE-like" evidence="2">
    <location>
        <begin position="28"/>
        <end position="70"/>
    </location>
</feature>
<protein>
    <recommendedName>
        <fullName evidence="2">TadE-like domain-containing protein</fullName>
    </recommendedName>
</protein>